<dbReference type="InterPro" id="IPR049046">
    <property type="entry name" value="Beta-AFase-like_GH127_middle"/>
</dbReference>
<dbReference type="InterPro" id="IPR012878">
    <property type="entry name" value="Beta-AFase-like_GH127_cat"/>
</dbReference>
<dbReference type="KEGG" id="csl:COCSUDRAFT_13878"/>
<dbReference type="EMBL" id="AGSI01000004">
    <property type="protein sequence ID" value="EIE25502.1"/>
    <property type="molecule type" value="Genomic_DNA"/>
</dbReference>
<dbReference type="PANTHER" id="PTHR31151:SF0">
    <property type="entry name" value="PROLINE-TRNA LIGASE (DUF1680)"/>
    <property type="match status" value="1"/>
</dbReference>
<dbReference type="Pfam" id="PF07944">
    <property type="entry name" value="Beta-AFase-like_GH127_cat"/>
    <property type="match status" value="1"/>
</dbReference>
<dbReference type="OrthoDB" id="948013at2759"/>
<name>I0Z4D3_COCSC</name>
<gene>
    <name evidence="4" type="ORF">COCSUDRAFT_13878</name>
</gene>
<dbReference type="Pfam" id="PF20736">
    <property type="entry name" value="Glyco_hydro127M"/>
    <property type="match status" value="1"/>
</dbReference>
<dbReference type="GeneID" id="17043504"/>
<accession>I0Z4D3</accession>
<evidence type="ECO:0000256" key="1">
    <source>
        <dbReference type="SAM" id="SignalP"/>
    </source>
</evidence>
<evidence type="ECO:0000259" key="3">
    <source>
        <dbReference type="Pfam" id="PF20736"/>
    </source>
</evidence>
<keyword evidence="5" id="KW-1185">Reference proteome</keyword>
<feature type="domain" description="Non-reducing end beta-L-arabinofuranosidase-like GH127 catalytic" evidence="2">
    <location>
        <begin position="35"/>
        <end position="422"/>
    </location>
</feature>
<dbReference type="eggNOG" id="ENOG502QRCI">
    <property type="taxonomic scope" value="Eukaryota"/>
</dbReference>
<dbReference type="PANTHER" id="PTHR31151">
    <property type="entry name" value="PROLINE-TRNA LIGASE (DUF1680)"/>
    <property type="match status" value="1"/>
</dbReference>
<proteinExistence type="predicted"/>
<feature type="domain" description="Non-reducing end beta-L-arabinofuranosidase-like GH127 middle" evidence="3">
    <location>
        <begin position="444"/>
        <end position="549"/>
    </location>
</feature>
<sequence length="648" mass="71516">MFLVTWLLVAPLAVFASLDDIIQPFPLDQITLERDSLFDKALALNTDYMLQLNADQLLHTFRLNAGLPSSAQPFTGSWEDPSCEVRGQFMGHYLSACSMLVNHTGNGKIESRLTYIIDELRKVQIALSGGYLSAFPEEHFVRLQSLQTVWAPFYVIHKIMAGLLDAHNFLGYDVALEMVKDEAEHFTRYYNDVVATNGTEHWLRMLEVEFGGMNEVLFNLYDVTGDPEHIRLAEAFTKPKFFEPLLQNTDPLPGLHANTHLAQVNGFAARFEKASHDGSYAAVTNFFSIVTRGHSFATGGNNDHEYWGPPRQLADSILLHATETEETCTQYNMLKIARYLFRWTGAPVFADYYERAILNGLLGTQRMPADYSPHTSRPGVVIYLLPMGSGQTKGGSTRGWGDPLHSFWCCYGSSVESFSKLADSIFFYRQAHSSCLTLHAYPAHFYTSASLASPLVGLSVQLQASFFQGTTASANITVAPLSAAAHDSTAEVTLKLRIPSWAVSSGVRVEVNGQSWADCAPAAGPQAGSFCTVRRRFAAGDKVTLALPMSIRAERVQDDRPEYSSQHAIMMGPLLMAGITNGSRSIQADPRKVADLLTDISSQGLASLIIPGDLPLHIRHEGAMLRAEPMKGPYALDSTFRLLGLKDR</sequence>
<protein>
    <submittedName>
        <fullName evidence="4">DUF1680-domain-containing protein</fullName>
    </submittedName>
</protein>
<evidence type="ECO:0000259" key="2">
    <source>
        <dbReference type="Pfam" id="PF07944"/>
    </source>
</evidence>
<dbReference type="Proteomes" id="UP000007264">
    <property type="component" value="Unassembled WGS sequence"/>
</dbReference>
<keyword evidence="1" id="KW-0732">Signal</keyword>
<feature type="chain" id="PRO_5003637546" evidence="1">
    <location>
        <begin position="17"/>
        <end position="648"/>
    </location>
</feature>
<evidence type="ECO:0000313" key="4">
    <source>
        <dbReference type="EMBL" id="EIE25502.1"/>
    </source>
</evidence>
<dbReference type="RefSeq" id="XP_005650046.1">
    <property type="nucleotide sequence ID" value="XM_005649989.1"/>
</dbReference>
<evidence type="ECO:0000313" key="5">
    <source>
        <dbReference type="Proteomes" id="UP000007264"/>
    </source>
</evidence>
<dbReference type="AlphaFoldDB" id="I0Z4D3"/>
<reference evidence="4 5" key="1">
    <citation type="journal article" date="2012" name="Genome Biol.">
        <title>The genome of the polar eukaryotic microalga coccomyxa subellipsoidea reveals traits of cold adaptation.</title>
        <authorList>
            <person name="Blanc G."/>
            <person name="Agarkova I."/>
            <person name="Grimwood J."/>
            <person name="Kuo A."/>
            <person name="Brueggeman A."/>
            <person name="Dunigan D."/>
            <person name="Gurnon J."/>
            <person name="Ladunga I."/>
            <person name="Lindquist E."/>
            <person name="Lucas S."/>
            <person name="Pangilinan J."/>
            <person name="Proschold T."/>
            <person name="Salamov A."/>
            <person name="Schmutz J."/>
            <person name="Weeks D."/>
            <person name="Yamada T."/>
            <person name="Claverie J.M."/>
            <person name="Grigoriev I."/>
            <person name="Van Etten J."/>
            <person name="Lomsadze A."/>
            <person name="Borodovsky M."/>
        </authorList>
    </citation>
    <scope>NUCLEOTIDE SEQUENCE [LARGE SCALE GENOMIC DNA]</scope>
    <source>
        <strain evidence="4 5">C-169</strain>
    </source>
</reference>
<organism evidence="4 5">
    <name type="scientific">Coccomyxa subellipsoidea (strain C-169)</name>
    <name type="common">Green microalga</name>
    <dbReference type="NCBI Taxonomy" id="574566"/>
    <lineage>
        <taxon>Eukaryota</taxon>
        <taxon>Viridiplantae</taxon>
        <taxon>Chlorophyta</taxon>
        <taxon>core chlorophytes</taxon>
        <taxon>Trebouxiophyceae</taxon>
        <taxon>Trebouxiophyceae incertae sedis</taxon>
        <taxon>Coccomyxaceae</taxon>
        <taxon>Coccomyxa</taxon>
        <taxon>Coccomyxa subellipsoidea</taxon>
    </lineage>
</organism>
<comment type="caution">
    <text evidence="4">The sequence shown here is derived from an EMBL/GenBank/DDBJ whole genome shotgun (WGS) entry which is preliminary data.</text>
</comment>
<feature type="signal peptide" evidence="1">
    <location>
        <begin position="1"/>
        <end position="16"/>
    </location>
</feature>